<accession>A0A8T1RC15</accession>
<keyword evidence="5" id="KW-0433">Leucine-rich repeat</keyword>
<evidence type="ECO:0000256" key="7">
    <source>
        <dbReference type="ARBA" id="ARBA00022729"/>
    </source>
</evidence>
<comment type="caution">
    <text evidence="14">The sequence shown here is derived from an EMBL/GenBank/DDBJ whole genome shotgun (WGS) entry which is preliminary data.</text>
</comment>
<dbReference type="InterPro" id="IPR003591">
    <property type="entry name" value="Leu-rich_rpt_typical-subtyp"/>
</dbReference>
<dbReference type="FunFam" id="3.80.10.10:FF:000213">
    <property type="entry name" value="Tyrosine-sulfated glycopeptide receptor 1"/>
    <property type="match status" value="1"/>
</dbReference>
<evidence type="ECO:0000256" key="4">
    <source>
        <dbReference type="ARBA" id="ARBA00022475"/>
    </source>
</evidence>
<evidence type="ECO:0000256" key="9">
    <source>
        <dbReference type="ARBA" id="ARBA00022989"/>
    </source>
</evidence>
<evidence type="ECO:0000313" key="14">
    <source>
        <dbReference type="EMBL" id="KAG6663923.1"/>
    </source>
</evidence>
<keyword evidence="7" id="KW-0732">Signal</keyword>
<keyword evidence="4" id="KW-1003">Cell membrane</keyword>
<dbReference type="PROSITE" id="PS51450">
    <property type="entry name" value="LRR"/>
    <property type="match status" value="2"/>
</dbReference>
<dbReference type="EMBL" id="CM031810">
    <property type="protein sequence ID" value="KAG6663923.1"/>
    <property type="molecule type" value="Genomic_DNA"/>
</dbReference>
<sequence>MNYIHFRSQLLKPFTFGEVTKRCTPISNSHIHWLCSSFHNDTSSHQTYQTRSMADFTPQYLLFTLILLDTFSVNHGCNQIARKSLLSLPFTTSSPPLNWSSIDCCLWDGISCDHKGRVTHIWLPSKGLRGSISSVLGNLSRLSHLNLSNNSFSGPLPTGFFSSWNQLRVLDLSNNHLAGDISSLFSSNGWPASIQIVDISNNDFNGMIQSLFLRRAWNLTELNVSHNSFTGHIPSSLCINSPSVRLLDFSFNNHSGQIPTGLGRCSKLEVFRAGFNYYLSGQLPHDIYNATELTEISLPFSNLSGPINSDIVNLTKLTILELYYNQFSGKLPLNIGKLSKLKRLLLHMNYLTGSLPQSLTNCTNLIELNLRCNLFCGYISNLNFSSLQQLTILDLGGNEFTGILPASLYSCKSLKAIRLAQNRLEGKIMPEVLQLKLLQYLSLGDNKLTNLTEAITVLSGCKSLKIVILPVNFQHEAMPSDDSIVGSFGFENLQVLGLGGCQLTGTLPSWLSKLKKLEVLDLSFNRIIGSIPGWLSTLPRLFYLDLSNNLISGEFPKELCDLPALVLKQTAPPVEQSYSKLPIFVSKNGTISKNCTFNQYTYLTSMPPAIYIGNNSLSGNVPIEIGHLLQLHVLDLSHNSFSGNIPCQISELTNLERLDLSANKFSGEIPASLTSLHFLSWFSVANNNLNGMIPLGTQLQSFDPSAYEGNRGLCGKPLPHECANIVSQNRDKEIQEEKHGLRNLGFKVSLVLGFITGFWGVCGPLLFNNYWSVAYFQFLDSLKYSIKHS</sequence>
<organism evidence="14 15">
    <name type="scientific">Carya illinoinensis</name>
    <name type="common">Pecan</name>
    <dbReference type="NCBI Taxonomy" id="32201"/>
    <lineage>
        <taxon>Eukaryota</taxon>
        <taxon>Viridiplantae</taxon>
        <taxon>Streptophyta</taxon>
        <taxon>Embryophyta</taxon>
        <taxon>Tracheophyta</taxon>
        <taxon>Spermatophyta</taxon>
        <taxon>Magnoliopsida</taxon>
        <taxon>eudicotyledons</taxon>
        <taxon>Gunneridae</taxon>
        <taxon>Pentapetalae</taxon>
        <taxon>rosids</taxon>
        <taxon>fabids</taxon>
        <taxon>Fagales</taxon>
        <taxon>Juglandaceae</taxon>
        <taxon>Carya</taxon>
    </lineage>
</organism>
<keyword evidence="10 13" id="KW-0472">Membrane</keyword>
<dbReference type="AlphaFoldDB" id="A0A8T1RC15"/>
<dbReference type="PANTHER" id="PTHR48065:SF51">
    <property type="entry name" value="TYROSINE-SULFATED GLYCOPEPTIDE RECEPTOR 1-LIKE"/>
    <property type="match status" value="1"/>
</dbReference>
<name>A0A8T1RC15_CARIL</name>
<dbReference type="SMART" id="SM00369">
    <property type="entry name" value="LRR_TYP"/>
    <property type="match status" value="7"/>
</dbReference>
<evidence type="ECO:0000256" key="13">
    <source>
        <dbReference type="SAM" id="Phobius"/>
    </source>
</evidence>
<dbReference type="PANTHER" id="PTHR48065">
    <property type="entry name" value="OS10G0469600 PROTEIN"/>
    <property type="match status" value="1"/>
</dbReference>
<evidence type="ECO:0000256" key="6">
    <source>
        <dbReference type="ARBA" id="ARBA00022692"/>
    </source>
</evidence>
<feature type="transmembrane region" description="Helical" evidence="13">
    <location>
        <begin position="748"/>
        <end position="767"/>
    </location>
</feature>
<dbReference type="Pfam" id="PF13855">
    <property type="entry name" value="LRR_8"/>
    <property type="match status" value="2"/>
</dbReference>
<gene>
    <name evidence="14" type="ORF">CIPAW_02G055600</name>
</gene>
<evidence type="ECO:0000256" key="1">
    <source>
        <dbReference type="ARBA" id="ARBA00004167"/>
    </source>
</evidence>
<evidence type="ECO:0000256" key="10">
    <source>
        <dbReference type="ARBA" id="ARBA00023136"/>
    </source>
</evidence>
<dbReference type="FunFam" id="3.80.10.10:FF:000041">
    <property type="entry name" value="LRR receptor-like serine/threonine-protein kinase ERECTA"/>
    <property type="match status" value="1"/>
</dbReference>
<keyword evidence="15" id="KW-1185">Reference proteome</keyword>
<reference evidence="14" key="1">
    <citation type="submission" date="2020-12" db="EMBL/GenBank/DDBJ databases">
        <title>WGS assembly of Carya illinoinensis cv. Pawnee.</title>
        <authorList>
            <person name="Platts A."/>
            <person name="Shu S."/>
            <person name="Wright S."/>
            <person name="Barry K."/>
            <person name="Edger P."/>
            <person name="Pires J.C."/>
            <person name="Schmutz J."/>
        </authorList>
    </citation>
    <scope>NUCLEOTIDE SEQUENCE</scope>
    <source>
        <tissue evidence="14">Leaf</tissue>
    </source>
</reference>
<evidence type="ECO:0000313" key="15">
    <source>
        <dbReference type="Proteomes" id="UP000811609"/>
    </source>
</evidence>
<evidence type="ECO:0000256" key="5">
    <source>
        <dbReference type="ARBA" id="ARBA00022614"/>
    </source>
</evidence>
<evidence type="ECO:0008006" key="16">
    <source>
        <dbReference type="Google" id="ProtNLM"/>
    </source>
</evidence>
<evidence type="ECO:0000256" key="3">
    <source>
        <dbReference type="ARBA" id="ARBA00009592"/>
    </source>
</evidence>
<keyword evidence="12" id="KW-0325">Glycoprotein</keyword>
<keyword evidence="8" id="KW-0677">Repeat</keyword>
<comment type="subcellular location">
    <subcellularLocation>
        <location evidence="2">Cell membrane</location>
    </subcellularLocation>
    <subcellularLocation>
        <location evidence="1">Membrane</location>
        <topology evidence="1">Single-pass membrane protein</topology>
    </subcellularLocation>
</comment>
<dbReference type="Proteomes" id="UP000811609">
    <property type="component" value="Chromosome 2"/>
</dbReference>
<keyword evidence="6 13" id="KW-0812">Transmembrane</keyword>
<evidence type="ECO:0000256" key="2">
    <source>
        <dbReference type="ARBA" id="ARBA00004236"/>
    </source>
</evidence>
<evidence type="ECO:0000256" key="12">
    <source>
        <dbReference type="ARBA" id="ARBA00023180"/>
    </source>
</evidence>
<evidence type="ECO:0000256" key="8">
    <source>
        <dbReference type="ARBA" id="ARBA00022737"/>
    </source>
</evidence>
<protein>
    <recommendedName>
        <fullName evidence="16">Leucine-rich repeat-containing N-terminal plant-type domain-containing protein</fullName>
    </recommendedName>
</protein>
<comment type="similarity">
    <text evidence="3">Belongs to the RLP family.</text>
</comment>
<dbReference type="Pfam" id="PF00560">
    <property type="entry name" value="LRR_1"/>
    <property type="match status" value="6"/>
</dbReference>
<dbReference type="SMART" id="SM00365">
    <property type="entry name" value="LRR_SD22"/>
    <property type="match status" value="6"/>
</dbReference>
<keyword evidence="9 13" id="KW-1133">Transmembrane helix</keyword>
<proteinExistence type="inferred from homology"/>
<dbReference type="GO" id="GO:0005886">
    <property type="term" value="C:plasma membrane"/>
    <property type="evidence" value="ECO:0007669"/>
    <property type="project" value="UniProtKB-SubCell"/>
</dbReference>
<evidence type="ECO:0000256" key="11">
    <source>
        <dbReference type="ARBA" id="ARBA00023170"/>
    </source>
</evidence>
<dbReference type="InterPro" id="IPR001611">
    <property type="entry name" value="Leu-rich_rpt"/>
</dbReference>
<keyword evidence="11" id="KW-0675">Receptor</keyword>
<dbReference type="FunFam" id="3.80.10.10:FF:000129">
    <property type="entry name" value="Leucine-rich repeat receptor-like kinase"/>
    <property type="match status" value="1"/>
</dbReference>